<sequence>MLAVRDHVRRVPNLHPGQVRSGMLREFPPDAFFVSRNDQKKIGYLGKGLGAARDDGCGRIVPAESVDHHFFQLRHL</sequence>
<dbReference type="AlphaFoldDB" id="A0A645JMW5"/>
<protein>
    <submittedName>
        <fullName evidence="1">Uncharacterized protein</fullName>
    </submittedName>
</protein>
<dbReference type="EMBL" id="VSSQ01136891">
    <property type="protein sequence ID" value="MPN60953.1"/>
    <property type="molecule type" value="Genomic_DNA"/>
</dbReference>
<reference evidence="1" key="1">
    <citation type="submission" date="2019-08" db="EMBL/GenBank/DDBJ databases">
        <authorList>
            <person name="Kucharzyk K."/>
            <person name="Murdoch R.W."/>
            <person name="Higgins S."/>
            <person name="Loffler F."/>
        </authorList>
    </citation>
    <scope>NUCLEOTIDE SEQUENCE</scope>
</reference>
<evidence type="ECO:0000313" key="1">
    <source>
        <dbReference type="EMBL" id="MPN60953.1"/>
    </source>
</evidence>
<name>A0A645JMW5_9ZZZZ</name>
<accession>A0A645JMW5</accession>
<proteinExistence type="predicted"/>
<organism evidence="1">
    <name type="scientific">bioreactor metagenome</name>
    <dbReference type="NCBI Taxonomy" id="1076179"/>
    <lineage>
        <taxon>unclassified sequences</taxon>
        <taxon>metagenomes</taxon>
        <taxon>ecological metagenomes</taxon>
    </lineage>
</organism>
<comment type="caution">
    <text evidence="1">The sequence shown here is derived from an EMBL/GenBank/DDBJ whole genome shotgun (WGS) entry which is preliminary data.</text>
</comment>
<gene>
    <name evidence="1" type="ORF">SDC9_208686</name>
</gene>